<dbReference type="CDD" id="cd01347">
    <property type="entry name" value="ligand_gated_channel"/>
    <property type="match status" value="1"/>
</dbReference>
<dbReference type="InterPro" id="IPR012910">
    <property type="entry name" value="Plug_dom"/>
</dbReference>
<dbReference type="FunFam" id="2.170.130.10:FF:000010">
    <property type="entry name" value="Ferripyoverdine receptor"/>
    <property type="match status" value="1"/>
</dbReference>
<dbReference type="GO" id="GO:0015891">
    <property type="term" value="P:siderophore transport"/>
    <property type="evidence" value="ECO:0007669"/>
    <property type="project" value="InterPro"/>
</dbReference>
<keyword evidence="6 14" id="KW-0812">Transmembrane</keyword>
<keyword evidence="8" id="KW-0408">Iron</keyword>
<keyword evidence="5" id="KW-0410">Iron transport</keyword>
<evidence type="ECO:0000256" key="12">
    <source>
        <dbReference type="ARBA" id="ARBA00023170"/>
    </source>
</evidence>
<evidence type="ECO:0000256" key="8">
    <source>
        <dbReference type="ARBA" id="ARBA00023004"/>
    </source>
</evidence>
<dbReference type="RefSeq" id="WP_087619748.1">
    <property type="nucleotide sequence ID" value="NZ_NEXX01000001.1"/>
</dbReference>
<evidence type="ECO:0000256" key="2">
    <source>
        <dbReference type="ARBA" id="ARBA00009810"/>
    </source>
</evidence>
<protein>
    <recommendedName>
        <fullName evidence="17">Secretin/TonB short N-terminal domain-containing protein</fullName>
    </recommendedName>
</protein>
<evidence type="ECO:0000256" key="13">
    <source>
        <dbReference type="ARBA" id="ARBA00023237"/>
    </source>
</evidence>
<dbReference type="Gene3D" id="3.55.50.30">
    <property type="match status" value="1"/>
</dbReference>
<dbReference type="GO" id="GO:0015344">
    <property type="term" value="F:siderophore uptake transmembrane transporter activity"/>
    <property type="evidence" value="ECO:0007669"/>
    <property type="project" value="TreeGrafter"/>
</dbReference>
<name>A0A1Z9Z3M7_9GAMM</name>
<dbReference type="Gene3D" id="2.40.170.20">
    <property type="entry name" value="TonB-dependent receptor, beta-barrel domain"/>
    <property type="match status" value="1"/>
</dbReference>
<comment type="caution">
    <text evidence="18">The sequence shown here is derived from an EMBL/GenBank/DDBJ whole genome shotgun (WGS) entry which is preliminary data.</text>
</comment>
<keyword evidence="10 15" id="KW-0798">TonB box</keyword>
<dbReference type="InterPro" id="IPR039426">
    <property type="entry name" value="TonB-dep_rcpt-like"/>
</dbReference>
<evidence type="ECO:0000256" key="5">
    <source>
        <dbReference type="ARBA" id="ARBA00022496"/>
    </source>
</evidence>
<gene>
    <name evidence="18" type="ORF">CAP51_05720</name>
</gene>
<dbReference type="SUPFAM" id="SSF56935">
    <property type="entry name" value="Porins"/>
    <property type="match status" value="1"/>
</dbReference>
<feature type="signal peptide" evidence="16">
    <location>
        <begin position="1"/>
        <end position="25"/>
    </location>
</feature>
<dbReference type="PANTHER" id="PTHR32552:SF74">
    <property type="entry name" value="HYDROXAMATE SIDEROPHORE RECEPTOR FHUE"/>
    <property type="match status" value="1"/>
</dbReference>
<sequence length="844" mass="94242">MNQSQKTLMKQGLKPILLSIHMVLAAGFMTTAQSAIANTAPAIEYNVAAGTLTQALNQFALQSGVKVSVDSQKLAGLYSPGLQGKYSVLDGFAKLLKNTPYQIQKIDQGYTIIEKIKIPSTQARDMGQLKTIDVNTNGQLNSDANAVQLPVIEVTAENDSYTAKPVSIGGKTARDFKEVQQSVSVITAKRIKDQNLNNLTDVLEQTTGININKMGNSERSIYSRGLTITSVQFDGGAPSYLDHNLVGNTLPDMAAYDQVEVLRGSDGLFSGSGEAGGTINLVRKRPLDHFQFKTDTSVGSWDHYRQQFDVTDALNQAGTVRGRFVAAQENQHYYYDVAKDKTSNLYGIIEADLGDQTKFAVGVNYLKRDSVPNYFGMPRYSTGQELGVSKKTNYTTPWSYYDTERTQIFTEITQKIADNWQLKINGSWEKNKVDKNYTWFIGSVGLNGIGNGYYYTQERGDSIQKLLDVTLTGSFDIWGHKQELAIGANWQDLNQKSTSIDHGSISLDVINFDPDDYPASAWSSDGYSISNPYGQKQWGGYLSLRSELTSKLHSIIGGRYSNYHNVYYNYSYDNDGTYTGLYSWDYKKNNIWTPYFGLTYDLLPNTSLYTSYASVFKPQNSIGIDGKFIDPIEGNSIEIGTKNTWLDGRLNSSLALYQTNRENEAVAVGKIDNIQRYAPSAKIQVRGVEAELTGNINTNWDFTAGYTWSLAKYKEGYARDGQRYNAANYPRHLFKLWTMYRPESMEKLRFGGGVNLRSAQEVSGTVKVYDSSGTQTGTADYTYNSPFLAVFGLRAEYDINKNWNVGLNINNVFDRTYFSRLSGTNYGNIYGDPRNFMLTISGKY</sequence>
<evidence type="ECO:0000256" key="10">
    <source>
        <dbReference type="ARBA" id="ARBA00023077"/>
    </source>
</evidence>
<comment type="subcellular location">
    <subcellularLocation>
        <location evidence="1 14">Cell outer membrane</location>
        <topology evidence="1 14">Multi-pass membrane protein</topology>
    </subcellularLocation>
</comment>
<dbReference type="PROSITE" id="PS52016">
    <property type="entry name" value="TONB_DEPENDENT_REC_3"/>
    <property type="match status" value="1"/>
</dbReference>
<evidence type="ECO:0000256" key="1">
    <source>
        <dbReference type="ARBA" id="ARBA00004571"/>
    </source>
</evidence>
<accession>A0A1Z9Z3M7</accession>
<keyword evidence="12" id="KW-0675">Receptor</keyword>
<dbReference type="GO" id="GO:0038023">
    <property type="term" value="F:signaling receptor activity"/>
    <property type="evidence" value="ECO:0007669"/>
    <property type="project" value="InterPro"/>
</dbReference>
<dbReference type="Pfam" id="PF07715">
    <property type="entry name" value="Plug"/>
    <property type="match status" value="1"/>
</dbReference>
<evidence type="ECO:0000256" key="14">
    <source>
        <dbReference type="PROSITE-ProRule" id="PRU01360"/>
    </source>
</evidence>
<keyword evidence="13 14" id="KW-0998">Cell outer membrane</keyword>
<dbReference type="InterPro" id="IPR037066">
    <property type="entry name" value="Plug_dom_sf"/>
</dbReference>
<keyword evidence="19" id="KW-1185">Reference proteome</keyword>
<evidence type="ECO:0000256" key="6">
    <source>
        <dbReference type="ARBA" id="ARBA00022692"/>
    </source>
</evidence>
<evidence type="ECO:0000313" key="18">
    <source>
        <dbReference type="EMBL" id="OUY09091.1"/>
    </source>
</evidence>
<keyword evidence="3 14" id="KW-0813">Transport</keyword>
<dbReference type="AlphaFoldDB" id="A0A1Z9Z3M7"/>
<keyword evidence="9" id="KW-0406">Ion transport</keyword>
<evidence type="ECO:0000256" key="16">
    <source>
        <dbReference type="SAM" id="SignalP"/>
    </source>
</evidence>
<dbReference type="InterPro" id="IPR010105">
    <property type="entry name" value="TonB_sidphr_rcpt"/>
</dbReference>
<dbReference type="EMBL" id="NEXX01000001">
    <property type="protein sequence ID" value="OUY09091.1"/>
    <property type="molecule type" value="Genomic_DNA"/>
</dbReference>
<keyword evidence="7 16" id="KW-0732">Signal</keyword>
<dbReference type="InterPro" id="IPR011662">
    <property type="entry name" value="Secretin/TonB_short_N"/>
</dbReference>
<evidence type="ECO:0000256" key="3">
    <source>
        <dbReference type="ARBA" id="ARBA00022448"/>
    </source>
</evidence>
<dbReference type="InterPro" id="IPR036942">
    <property type="entry name" value="Beta-barrel_TonB_sf"/>
</dbReference>
<evidence type="ECO:0000259" key="17">
    <source>
        <dbReference type="SMART" id="SM00965"/>
    </source>
</evidence>
<dbReference type="NCBIfam" id="TIGR01783">
    <property type="entry name" value="TonB-siderophor"/>
    <property type="match status" value="1"/>
</dbReference>
<dbReference type="Proteomes" id="UP000196536">
    <property type="component" value="Unassembled WGS sequence"/>
</dbReference>
<dbReference type="SMART" id="SM00965">
    <property type="entry name" value="STN"/>
    <property type="match status" value="1"/>
</dbReference>
<keyword evidence="4 14" id="KW-1134">Transmembrane beta strand</keyword>
<dbReference type="Pfam" id="PF00593">
    <property type="entry name" value="TonB_dep_Rec_b-barrel"/>
    <property type="match status" value="1"/>
</dbReference>
<evidence type="ECO:0000256" key="7">
    <source>
        <dbReference type="ARBA" id="ARBA00022729"/>
    </source>
</evidence>
<evidence type="ECO:0000256" key="15">
    <source>
        <dbReference type="RuleBase" id="RU003357"/>
    </source>
</evidence>
<dbReference type="OrthoDB" id="8663017at2"/>
<dbReference type="Gene3D" id="2.170.130.10">
    <property type="entry name" value="TonB-dependent receptor, plug domain"/>
    <property type="match status" value="1"/>
</dbReference>
<keyword evidence="11 14" id="KW-0472">Membrane</keyword>
<evidence type="ECO:0000313" key="19">
    <source>
        <dbReference type="Proteomes" id="UP000196536"/>
    </source>
</evidence>
<reference evidence="18 19" key="1">
    <citation type="submission" date="2017-05" db="EMBL/GenBank/DDBJ databases">
        <title>Acinetobacter populi ANC 5415 (= PBJ7), whole genome shotgun sequencing project.</title>
        <authorList>
            <person name="Nemec A."/>
            <person name="Radolfova-Krizova L."/>
        </authorList>
    </citation>
    <scope>NUCLEOTIDE SEQUENCE [LARGE SCALE GENOMIC DNA]</scope>
    <source>
        <strain evidence="18 19">PBJ7</strain>
    </source>
</reference>
<comment type="similarity">
    <text evidence="2 14 15">Belongs to the TonB-dependent receptor family.</text>
</comment>
<evidence type="ECO:0000256" key="11">
    <source>
        <dbReference type="ARBA" id="ARBA00023136"/>
    </source>
</evidence>
<organism evidence="18 19">
    <name type="scientific">Acinetobacter populi</name>
    <dbReference type="NCBI Taxonomy" id="1582270"/>
    <lineage>
        <taxon>Bacteria</taxon>
        <taxon>Pseudomonadati</taxon>
        <taxon>Pseudomonadota</taxon>
        <taxon>Gammaproteobacteria</taxon>
        <taxon>Moraxellales</taxon>
        <taxon>Moraxellaceae</taxon>
        <taxon>Acinetobacter</taxon>
    </lineage>
</organism>
<evidence type="ECO:0000256" key="9">
    <source>
        <dbReference type="ARBA" id="ARBA00023065"/>
    </source>
</evidence>
<dbReference type="GO" id="GO:0009279">
    <property type="term" value="C:cell outer membrane"/>
    <property type="evidence" value="ECO:0007669"/>
    <property type="project" value="UniProtKB-SubCell"/>
</dbReference>
<feature type="chain" id="PRO_5012080682" description="Secretin/TonB short N-terminal domain-containing protein" evidence="16">
    <location>
        <begin position="26"/>
        <end position="844"/>
    </location>
</feature>
<evidence type="ECO:0000256" key="4">
    <source>
        <dbReference type="ARBA" id="ARBA00022452"/>
    </source>
</evidence>
<proteinExistence type="inferred from homology"/>
<feature type="domain" description="Secretin/TonB short N-terminal" evidence="17">
    <location>
        <begin position="65"/>
        <end position="115"/>
    </location>
</feature>
<dbReference type="PANTHER" id="PTHR32552">
    <property type="entry name" value="FERRICHROME IRON RECEPTOR-RELATED"/>
    <property type="match status" value="1"/>
</dbReference>
<dbReference type="InterPro" id="IPR000531">
    <property type="entry name" value="Beta-barrel_TonB"/>
</dbReference>